<keyword evidence="2" id="KW-1185">Reference proteome</keyword>
<dbReference type="AlphaFoldDB" id="A0A8J8ML40"/>
<dbReference type="EMBL" id="CP058649">
    <property type="protein sequence ID" value="QUI23506.1"/>
    <property type="molecule type" value="Genomic_DNA"/>
</dbReference>
<reference evidence="1" key="1">
    <citation type="submission" date="2020-07" db="EMBL/GenBank/DDBJ databases">
        <title>Vallitalea pronyensis genome.</title>
        <authorList>
            <person name="Postec A."/>
        </authorList>
    </citation>
    <scope>NUCLEOTIDE SEQUENCE</scope>
    <source>
        <strain evidence="1">FatNI3</strain>
    </source>
</reference>
<dbReference type="PANTHER" id="PTHR37835:SF1">
    <property type="entry name" value="ALPHA-CLOSTRIPAIN"/>
    <property type="match status" value="1"/>
</dbReference>
<gene>
    <name evidence="1" type="ORF">HZI73_14975</name>
</gene>
<sequence>MQDTYNNSEYKKWTIFIYIAGNNDLEPYVYHQFSLLNEIVTNNQVHILIQISRAPREAKELDGTQSWCGTRRYVLHNDGVIMVENLGQVSMAKPSTLVDFLIWGSQHAPSKKKMLIMSGHSAGFVGLMKESTRKGNVLMGIHGFAKALHLFRQSSNSSIDLLVMDTCFMDAVEIWYGICMDALGTVKYALISHDNTPLGGIAYPSIINQLFLSSTFDCSSSDTYNGIIEALHKSHQERSLFCIQLHQESFVKLKHLIHLFSCVILQHGQDNIDKIFYNSHYKQKIDFISLSYLINSIEDLDLPIKDICVDIIETLNRIVVYTSHEANNRPYRGLKIYLPHNLNVYLKYKNIYDKLSFNEHNDWKNVLHRIHVK</sequence>
<evidence type="ECO:0000313" key="2">
    <source>
        <dbReference type="Proteomes" id="UP000683246"/>
    </source>
</evidence>
<dbReference type="RefSeq" id="WP_212694190.1">
    <property type="nucleotide sequence ID" value="NZ_CP058649.1"/>
</dbReference>
<dbReference type="KEGG" id="vpy:HZI73_14975"/>
<protein>
    <submittedName>
        <fullName evidence="1">Uncharacterized protein</fullName>
    </submittedName>
</protein>
<accession>A0A8J8ML40</accession>
<dbReference type="InterPro" id="IPR005077">
    <property type="entry name" value="Peptidase_C11"/>
</dbReference>
<dbReference type="PANTHER" id="PTHR37835">
    <property type="entry name" value="ALPHA-CLOSTRIPAIN"/>
    <property type="match status" value="1"/>
</dbReference>
<evidence type="ECO:0000313" key="1">
    <source>
        <dbReference type="EMBL" id="QUI23506.1"/>
    </source>
</evidence>
<dbReference type="Gene3D" id="3.40.50.11970">
    <property type="match status" value="1"/>
</dbReference>
<dbReference type="Pfam" id="PF03415">
    <property type="entry name" value="Peptidase_C11"/>
    <property type="match status" value="1"/>
</dbReference>
<dbReference type="Proteomes" id="UP000683246">
    <property type="component" value="Chromosome"/>
</dbReference>
<name>A0A8J8ML40_9FIRM</name>
<proteinExistence type="predicted"/>
<organism evidence="1 2">
    <name type="scientific">Vallitalea pronyensis</name>
    <dbReference type="NCBI Taxonomy" id="1348613"/>
    <lineage>
        <taxon>Bacteria</taxon>
        <taxon>Bacillati</taxon>
        <taxon>Bacillota</taxon>
        <taxon>Clostridia</taxon>
        <taxon>Lachnospirales</taxon>
        <taxon>Vallitaleaceae</taxon>
        <taxon>Vallitalea</taxon>
    </lineage>
</organism>